<feature type="compositionally biased region" description="Polar residues" evidence="1">
    <location>
        <begin position="609"/>
        <end position="627"/>
    </location>
</feature>
<feature type="compositionally biased region" description="Polar residues" evidence="1">
    <location>
        <begin position="1112"/>
        <end position="1141"/>
    </location>
</feature>
<gene>
    <name evidence="2" type="ORF">A1O1_08911</name>
</gene>
<feature type="region of interest" description="Disordered" evidence="1">
    <location>
        <begin position="351"/>
        <end position="374"/>
    </location>
</feature>
<feature type="compositionally biased region" description="Acidic residues" evidence="1">
    <location>
        <begin position="1089"/>
        <end position="1109"/>
    </location>
</feature>
<feature type="compositionally biased region" description="Low complexity" evidence="1">
    <location>
        <begin position="698"/>
        <end position="707"/>
    </location>
</feature>
<dbReference type="RefSeq" id="XP_007727958.1">
    <property type="nucleotide sequence ID" value="XM_007729768.1"/>
</dbReference>
<evidence type="ECO:0008006" key="4">
    <source>
        <dbReference type="Google" id="ProtNLM"/>
    </source>
</evidence>
<feature type="compositionally biased region" description="Basic and acidic residues" evidence="1">
    <location>
        <begin position="660"/>
        <end position="679"/>
    </location>
</feature>
<feature type="region of interest" description="Disordered" evidence="1">
    <location>
        <begin position="220"/>
        <end position="239"/>
    </location>
</feature>
<feature type="region of interest" description="Disordered" evidence="1">
    <location>
        <begin position="136"/>
        <end position="176"/>
    </location>
</feature>
<dbReference type="OrthoDB" id="4161504at2759"/>
<feature type="compositionally biased region" description="Low complexity" evidence="1">
    <location>
        <begin position="1025"/>
        <end position="1044"/>
    </location>
</feature>
<comment type="caution">
    <text evidence="2">The sequence shown here is derived from an EMBL/GenBank/DDBJ whole genome shotgun (WGS) entry which is preliminary data.</text>
</comment>
<dbReference type="HOGENOM" id="CLU_279398_0_0_1"/>
<dbReference type="STRING" id="1182541.W9XMF7"/>
<feature type="region of interest" description="Disordered" evidence="1">
    <location>
        <begin position="415"/>
        <end position="1046"/>
    </location>
</feature>
<feature type="compositionally biased region" description="Low complexity" evidence="1">
    <location>
        <begin position="579"/>
        <end position="589"/>
    </location>
</feature>
<feature type="compositionally biased region" description="Basic and acidic residues" evidence="1">
    <location>
        <begin position="270"/>
        <end position="285"/>
    </location>
</feature>
<feature type="compositionally biased region" description="Polar residues" evidence="1">
    <location>
        <begin position="569"/>
        <end position="578"/>
    </location>
</feature>
<dbReference type="EMBL" id="AMWN01000011">
    <property type="protein sequence ID" value="EXJ78510.1"/>
    <property type="molecule type" value="Genomic_DNA"/>
</dbReference>
<proteinExistence type="predicted"/>
<feature type="compositionally biased region" description="Basic and acidic residues" evidence="1">
    <location>
        <begin position="776"/>
        <end position="832"/>
    </location>
</feature>
<feature type="compositionally biased region" description="Low complexity" evidence="1">
    <location>
        <begin position="1174"/>
        <end position="1188"/>
    </location>
</feature>
<feature type="compositionally biased region" description="Acidic residues" evidence="1">
    <location>
        <begin position="1231"/>
        <end position="1245"/>
    </location>
</feature>
<sequence length="1245" mass="134354">MVKLRVVVRVIPEDDYLRNLERPAGSLIPHERRLIVIVREPHKWQVGTLALEVQRAYKSCYQQELPTIKYLKDNEDDCDLDPQLYVSDLLLDEGKAARDGADQRATIKVILEQGRAVREGSVAVGSLLDNPQFQLQHHKTSRPPVPRFPGVSSSLGKRSLPPSDVYSSDLNGSKRPRQVEILETQREESVVSSIERDALRAGSPELVQATQDAELRQDQVWEQQQEEHQQSHLEPKTESPELWRAFHNIPAATVDELEELSGQPQIFAPRQRDSREVQRSSESRRPNGVASSGQIEHSHAPLTPPTDVSTGRLSSAKVRSQSRRDAASIPLPHWSTSASKFKRRDIYDYPESDIDDTQMSPRSRQAHLGSRKSTDRLSRIELLRSPDEDRVEEDRHRLGVNEALDALDNESVFDNNGAAQQEFVSPQLPRRDSAPLADEYEDSIYEDAPTNGVQVQDVHGGSILHTNPSPGMQRTEDKRTQTPPPQSYGETDDKENHHEIPTSAQPVSGRTQTEATIKFAGKPPTKIHPTPTPAEAGQSTEASPAKKRARKRSTARGGEASINGDEHSSQVTGSTKQSPTAKPPAKAAPKPTPKTNKRQRTPRHDSPGAQLSQSLQESARKQVSVNANVPGENLAAEQKKAQATAAVGKKHNAKDTTNAKSDRETEPSKEPAETQKEESVTAPKKTPRQRKSQEQPKSAKAVAKSAVQENVAPSIVVQRSEEATAHAIPLPNWGSSPGMGVDPQKAPTHDQTKSLTAQTADGSRKSSSIPPGFTEEDIKLWKSREGMTKEQYQAEKKRKQREAAAERKRQEVAARRESAGKSLAREIPKSEAESPAIAVEKGPKPSANANKARKSASAEDAPNSLSAEDVSRPPLKGPSAKAKAKDDAVSTQDKSVTPAKSATSSSKPETSRDASSTTSSLKQPESEAGLTAKTPAKKTTKTPSVKSATAATASSPAPTTTTVAKPAKTAAKAQSKTTKKSTPAPEKKPKPVPAKKPTPAEAGKSSTPGSRVETKSASKSTPGLISTSSTSAKPAPTPTIATAKNLTDLRTAIRYAAHMASTTASSSLSRSRASSRPDPKRSVLNTSSSDDDDDDSSDDDSDDDSDEEQKTETANSANTGVNGQQTKVKVRNPTKNQNGALTSSSDSTSDDDNEDESESSEAVPKSKPVINASANTKTPTAGKTTAKTQGQDQSQSRAQNGSGPIVNSNTASVSKRITLSRPDRSIRDPSVESDDSDDSDSDDEL</sequence>
<keyword evidence="3" id="KW-1185">Reference proteome</keyword>
<feature type="compositionally biased region" description="Polar residues" evidence="1">
    <location>
        <begin position="889"/>
        <end position="923"/>
    </location>
</feature>
<feature type="compositionally biased region" description="Polar residues" evidence="1">
    <location>
        <begin position="753"/>
        <end position="769"/>
    </location>
</feature>
<evidence type="ECO:0000313" key="3">
    <source>
        <dbReference type="Proteomes" id="UP000019484"/>
    </source>
</evidence>
<protein>
    <recommendedName>
        <fullName evidence="4">Nucleolar protein Dnt1-like N-terminal domain-containing protein</fullName>
    </recommendedName>
</protein>
<feature type="compositionally biased region" description="Basic and acidic residues" evidence="1">
    <location>
        <begin position="1221"/>
        <end position="1230"/>
    </location>
</feature>
<accession>W9XMF7</accession>
<name>W9XMF7_9EURO</name>
<dbReference type="GeneID" id="19163757"/>
<dbReference type="AlphaFoldDB" id="W9XMF7"/>
<feature type="compositionally biased region" description="Basic residues" evidence="1">
    <location>
        <begin position="545"/>
        <end position="554"/>
    </location>
</feature>
<feature type="compositionally biased region" description="Polar residues" evidence="1">
    <location>
        <begin position="1004"/>
        <end position="1024"/>
    </location>
</feature>
<reference evidence="2 3" key="1">
    <citation type="submission" date="2013-03" db="EMBL/GenBank/DDBJ databases">
        <title>The Genome Sequence of Capronia coronata CBS 617.96.</title>
        <authorList>
            <consortium name="The Broad Institute Genomics Platform"/>
            <person name="Cuomo C."/>
            <person name="de Hoog S."/>
            <person name="Gorbushina A."/>
            <person name="Walker B."/>
            <person name="Young S.K."/>
            <person name="Zeng Q."/>
            <person name="Gargeya S."/>
            <person name="Fitzgerald M."/>
            <person name="Haas B."/>
            <person name="Abouelleil A."/>
            <person name="Allen A.W."/>
            <person name="Alvarado L."/>
            <person name="Arachchi H.M."/>
            <person name="Berlin A.M."/>
            <person name="Chapman S.B."/>
            <person name="Gainer-Dewar J."/>
            <person name="Goldberg J."/>
            <person name="Griggs A."/>
            <person name="Gujja S."/>
            <person name="Hansen M."/>
            <person name="Howarth C."/>
            <person name="Imamovic A."/>
            <person name="Ireland A."/>
            <person name="Larimer J."/>
            <person name="McCowan C."/>
            <person name="Murphy C."/>
            <person name="Pearson M."/>
            <person name="Poon T.W."/>
            <person name="Priest M."/>
            <person name="Roberts A."/>
            <person name="Saif S."/>
            <person name="Shea T."/>
            <person name="Sisk P."/>
            <person name="Sykes S."/>
            <person name="Wortman J."/>
            <person name="Nusbaum C."/>
            <person name="Birren B."/>
        </authorList>
    </citation>
    <scope>NUCLEOTIDE SEQUENCE [LARGE SCALE GENOMIC DNA]</scope>
    <source>
        <strain evidence="2 3">CBS 617.96</strain>
    </source>
</reference>
<feature type="compositionally biased region" description="Low complexity" evidence="1">
    <location>
        <begin position="941"/>
        <end position="984"/>
    </location>
</feature>
<dbReference type="Proteomes" id="UP000019484">
    <property type="component" value="Unassembled WGS sequence"/>
</dbReference>
<feature type="compositionally biased region" description="Polar residues" evidence="1">
    <location>
        <begin position="1189"/>
        <end position="1217"/>
    </location>
</feature>
<feature type="compositionally biased region" description="Low complexity" evidence="1">
    <location>
        <begin position="1060"/>
        <end position="1074"/>
    </location>
</feature>
<feature type="compositionally biased region" description="Acidic residues" evidence="1">
    <location>
        <begin position="1148"/>
        <end position="1159"/>
    </location>
</feature>
<organism evidence="2 3">
    <name type="scientific">Capronia coronata CBS 617.96</name>
    <dbReference type="NCBI Taxonomy" id="1182541"/>
    <lineage>
        <taxon>Eukaryota</taxon>
        <taxon>Fungi</taxon>
        <taxon>Dikarya</taxon>
        <taxon>Ascomycota</taxon>
        <taxon>Pezizomycotina</taxon>
        <taxon>Eurotiomycetes</taxon>
        <taxon>Chaetothyriomycetidae</taxon>
        <taxon>Chaetothyriales</taxon>
        <taxon>Herpotrichiellaceae</taxon>
        <taxon>Capronia</taxon>
    </lineage>
</organism>
<feature type="region of interest" description="Disordered" evidence="1">
    <location>
        <begin position="1060"/>
        <end position="1245"/>
    </location>
</feature>
<evidence type="ECO:0000313" key="2">
    <source>
        <dbReference type="EMBL" id="EXJ78510.1"/>
    </source>
</evidence>
<feature type="compositionally biased region" description="Polar residues" evidence="1">
    <location>
        <begin position="306"/>
        <end position="319"/>
    </location>
</feature>
<dbReference type="eggNOG" id="ENOG502RAM2">
    <property type="taxonomic scope" value="Eukaryota"/>
</dbReference>
<feature type="compositionally biased region" description="Polar residues" evidence="1">
    <location>
        <begin position="415"/>
        <end position="424"/>
    </location>
</feature>
<feature type="region of interest" description="Disordered" evidence="1">
    <location>
        <begin position="263"/>
        <end position="331"/>
    </location>
</feature>
<feature type="compositionally biased region" description="Polar residues" evidence="1">
    <location>
        <begin position="502"/>
        <end position="515"/>
    </location>
</feature>
<evidence type="ECO:0000256" key="1">
    <source>
        <dbReference type="SAM" id="MobiDB-lite"/>
    </source>
</evidence>